<evidence type="ECO:0000313" key="1">
    <source>
        <dbReference type="EMBL" id="KAI3721962.1"/>
    </source>
</evidence>
<reference evidence="1 2" key="2">
    <citation type="journal article" date="2022" name="Mol. Ecol. Resour.">
        <title>The genomes of chicory, endive, great burdock and yacon provide insights into Asteraceae paleo-polyploidization history and plant inulin production.</title>
        <authorList>
            <person name="Fan W."/>
            <person name="Wang S."/>
            <person name="Wang H."/>
            <person name="Wang A."/>
            <person name="Jiang F."/>
            <person name="Liu H."/>
            <person name="Zhao H."/>
            <person name="Xu D."/>
            <person name="Zhang Y."/>
        </authorList>
    </citation>
    <scope>NUCLEOTIDE SEQUENCE [LARGE SCALE GENOMIC DNA]</scope>
    <source>
        <strain evidence="2">cv. Punajuju</strain>
        <tissue evidence="1">Leaves</tissue>
    </source>
</reference>
<dbReference type="EMBL" id="CM042014">
    <property type="protein sequence ID" value="KAI3721962.1"/>
    <property type="molecule type" value="Genomic_DNA"/>
</dbReference>
<dbReference type="Proteomes" id="UP001055811">
    <property type="component" value="Linkage Group LG06"/>
</dbReference>
<keyword evidence="2" id="KW-1185">Reference proteome</keyword>
<comment type="caution">
    <text evidence="1">The sequence shown here is derived from an EMBL/GenBank/DDBJ whole genome shotgun (WGS) entry which is preliminary data.</text>
</comment>
<proteinExistence type="predicted"/>
<organism evidence="1 2">
    <name type="scientific">Cichorium intybus</name>
    <name type="common">Chicory</name>
    <dbReference type="NCBI Taxonomy" id="13427"/>
    <lineage>
        <taxon>Eukaryota</taxon>
        <taxon>Viridiplantae</taxon>
        <taxon>Streptophyta</taxon>
        <taxon>Embryophyta</taxon>
        <taxon>Tracheophyta</taxon>
        <taxon>Spermatophyta</taxon>
        <taxon>Magnoliopsida</taxon>
        <taxon>eudicotyledons</taxon>
        <taxon>Gunneridae</taxon>
        <taxon>Pentapetalae</taxon>
        <taxon>asterids</taxon>
        <taxon>campanulids</taxon>
        <taxon>Asterales</taxon>
        <taxon>Asteraceae</taxon>
        <taxon>Cichorioideae</taxon>
        <taxon>Cichorieae</taxon>
        <taxon>Cichoriinae</taxon>
        <taxon>Cichorium</taxon>
    </lineage>
</organism>
<evidence type="ECO:0000313" key="2">
    <source>
        <dbReference type="Proteomes" id="UP001055811"/>
    </source>
</evidence>
<protein>
    <submittedName>
        <fullName evidence="1">Uncharacterized protein</fullName>
    </submittedName>
</protein>
<sequence>MNPSRRQQHHHVAAARASFQCSFLRSLKDAYSGGSEDRTIDAIIGLRLATAPFCVHCLVEIGIIFNHTTRNYDYVQLLGVRLKQFLNMSGEEEENAIEDRRRTGCLEGTSNGELNDRTTIDDLDLTVVKRHSKQTILENQLLHNEIGMKAKPSMMNKVKKGSTKLVASTANFLVYAFQMVGGTFGFQLHLQHRKA</sequence>
<reference evidence="2" key="1">
    <citation type="journal article" date="2022" name="Mol. Ecol. Resour.">
        <title>The genomes of chicory, endive, great burdock and yacon provide insights into Asteraceae palaeo-polyploidization history and plant inulin production.</title>
        <authorList>
            <person name="Fan W."/>
            <person name="Wang S."/>
            <person name="Wang H."/>
            <person name="Wang A."/>
            <person name="Jiang F."/>
            <person name="Liu H."/>
            <person name="Zhao H."/>
            <person name="Xu D."/>
            <person name="Zhang Y."/>
        </authorList>
    </citation>
    <scope>NUCLEOTIDE SEQUENCE [LARGE SCALE GENOMIC DNA]</scope>
    <source>
        <strain evidence="2">cv. Punajuju</strain>
    </source>
</reference>
<accession>A0ACB9BIH1</accession>
<gene>
    <name evidence="1" type="ORF">L2E82_32982</name>
</gene>
<name>A0ACB9BIH1_CICIN</name>